<feature type="domain" description="NmrA-like" evidence="4">
    <location>
        <begin position="4"/>
        <end position="308"/>
    </location>
</feature>
<evidence type="ECO:0000313" key="6">
    <source>
        <dbReference type="Proteomes" id="UP000055045"/>
    </source>
</evidence>
<dbReference type="InterPro" id="IPR036291">
    <property type="entry name" value="NAD(P)-bd_dom_sf"/>
</dbReference>
<comment type="similarity">
    <text evidence="1">Belongs to the NmrA-type oxidoreductase family.</text>
</comment>
<dbReference type="InterPro" id="IPR008030">
    <property type="entry name" value="NmrA-like"/>
</dbReference>
<dbReference type="Gene3D" id="3.90.25.10">
    <property type="entry name" value="UDP-galactose 4-epimerase, domain 1"/>
    <property type="match status" value="1"/>
</dbReference>
<accession>A0A101MCY6</accession>
<keyword evidence="6" id="KW-1185">Reference proteome</keyword>
<proteinExistence type="inferred from homology"/>
<sequence length="350" mass="39169">MQPRTIVVLGATGHQGSGVVECLLREPGLETCLVRAVTRDIKSPAARQLLQDYQTPDGRLSLVTGDVYDPESLQNAFSGAYGVFAVTSERGPKRIDTEDDMKHELQAGLNIISAAKLCEIQHFVFSSLPNMKQVTGGRFEKLFHMDHKYIIEQWAKRDLAAVTCLIPGYSIPRQSNFLHATNVYVNYLTGFFLTNLNWPQYCRRENGIVRFCPPLPGDKSVQWLDPVYDMGIFAARAFALGVSKTKNKNYVVAAPKMRMQDLATIFTRITGHQAIYSPTTLDEWADTVSEALGPGFKEDIRQMMEWASIMPDDKICYGALDPTEDPSWDDLGLSASSFEDWLKRSGWTGP</sequence>
<organism evidence="5 6">
    <name type="scientific">Penicillium freii</name>
    <dbReference type="NCBI Taxonomy" id="48697"/>
    <lineage>
        <taxon>Eukaryota</taxon>
        <taxon>Fungi</taxon>
        <taxon>Dikarya</taxon>
        <taxon>Ascomycota</taxon>
        <taxon>Pezizomycotina</taxon>
        <taxon>Eurotiomycetes</taxon>
        <taxon>Eurotiomycetidae</taxon>
        <taxon>Eurotiales</taxon>
        <taxon>Aspergillaceae</taxon>
        <taxon>Penicillium</taxon>
    </lineage>
</organism>
<dbReference type="Gene3D" id="3.40.50.720">
    <property type="entry name" value="NAD(P)-binding Rossmann-like Domain"/>
    <property type="match status" value="1"/>
</dbReference>
<keyword evidence="2" id="KW-0521">NADP</keyword>
<dbReference type="GO" id="GO:0016491">
    <property type="term" value="F:oxidoreductase activity"/>
    <property type="evidence" value="ECO:0007669"/>
    <property type="project" value="UniProtKB-KW"/>
</dbReference>
<evidence type="ECO:0000256" key="3">
    <source>
        <dbReference type="ARBA" id="ARBA00023002"/>
    </source>
</evidence>
<name>A0A101MCY6_PENFR</name>
<reference evidence="5 6" key="1">
    <citation type="submission" date="2015-10" db="EMBL/GenBank/DDBJ databases">
        <title>Genome sequencing of Penicillium freii.</title>
        <authorList>
            <person name="Nguyen H.D."/>
            <person name="Visagie C.M."/>
            <person name="Seifert K.A."/>
        </authorList>
    </citation>
    <scope>NUCLEOTIDE SEQUENCE [LARGE SCALE GENOMIC DNA]</scope>
    <source>
        <strain evidence="5 6">DAOM 242723</strain>
    </source>
</reference>
<dbReference type="InterPro" id="IPR051164">
    <property type="entry name" value="NmrA-like_oxidored"/>
</dbReference>
<evidence type="ECO:0000313" key="5">
    <source>
        <dbReference type="EMBL" id="KUM58135.1"/>
    </source>
</evidence>
<dbReference type="SUPFAM" id="SSF51735">
    <property type="entry name" value="NAD(P)-binding Rossmann-fold domains"/>
    <property type="match status" value="1"/>
</dbReference>
<evidence type="ECO:0000259" key="4">
    <source>
        <dbReference type="Pfam" id="PF05368"/>
    </source>
</evidence>
<dbReference type="OrthoDB" id="3358371at2759"/>
<gene>
    <name evidence="5" type="ORF">ACN42_g9028</name>
</gene>
<keyword evidence="3" id="KW-0560">Oxidoreductase</keyword>
<dbReference type="PANTHER" id="PTHR42748:SF30">
    <property type="entry name" value="NMRA-LIKE DOMAIN-CONTAINING PROTEIN"/>
    <property type="match status" value="1"/>
</dbReference>
<dbReference type="STRING" id="48697.A0A101MCY6"/>
<evidence type="ECO:0000256" key="2">
    <source>
        <dbReference type="ARBA" id="ARBA00022857"/>
    </source>
</evidence>
<dbReference type="Proteomes" id="UP000055045">
    <property type="component" value="Unassembled WGS sequence"/>
</dbReference>
<dbReference type="PANTHER" id="PTHR42748">
    <property type="entry name" value="NITROGEN METABOLITE REPRESSION PROTEIN NMRA FAMILY MEMBER"/>
    <property type="match status" value="1"/>
</dbReference>
<protein>
    <recommendedName>
        <fullName evidence="4">NmrA-like domain-containing protein</fullName>
    </recommendedName>
</protein>
<dbReference type="Pfam" id="PF05368">
    <property type="entry name" value="NmrA"/>
    <property type="match status" value="1"/>
</dbReference>
<comment type="caution">
    <text evidence="5">The sequence shown here is derived from an EMBL/GenBank/DDBJ whole genome shotgun (WGS) entry which is preliminary data.</text>
</comment>
<dbReference type="AlphaFoldDB" id="A0A101MCY6"/>
<dbReference type="GO" id="GO:0005634">
    <property type="term" value="C:nucleus"/>
    <property type="evidence" value="ECO:0007669"/>
    <property type="project" value="TreeGrafter"/>
</dbReference>
<evidence type="ECO:0000256" key="1">
    <source>
        <dbReference type="ARBA" id="ARBA00006328"/>
    </source>
</evidence>
<dbReference type="EMBL" id="LLXE01000306">
    <property type="protein sequence ID" value="KUM58135.1"/>
    <property type="molecule type" value="Genomic_DNA"/>
</dbReference>